<sequence length="71" mass="8407">MQLYYVFGVLGTVVAYFVWSKISLWLRERKFRKSHGTQPPNYLKTKLPLGLDHLTTLLNQIKRQNAPEFVR</sequence>
<gene>
    <name evidence="2" type="ORF">TWF694_010180</name>
</gene>
<keyword evidence="1" id="KW-1133">Transmembrane helix</keyword>
<keyword evidence="1" id="KW-0812">Transmembrane</keyword>
<dbReference type="AlphaFoldDB" id="A0AAV9XAA6"/>
<feature type="transmembrane region" description="Helical" evidence="1">
    <location>
        <begin position="6"/>
        <end position="26"/>
    </location>
</feature>
<reference evidence="2 3" key="1">
    <citation type="submission" date="2019-10" db="EMBL/GenBank/DDBJ databases">
        <authorList>
            <person name="Palmer J.M."/>
        </authorList>
    </citation>
    <scope>NUCLEOTIDE SEQUENCE [LARGE SCALE GENOMIC DNA]</scope>
    <source>
        <strain evidence="2 3">TWF694</strain>
    </source>
</reference>
<keyword evidence="3" id="KW-1185">Reference proteome</keyword>
<evidence type="ECO:0000313" key="2">
    <source>
        <dbReference type="EMBL" id="KAK6538602.1"/>
    </source>
</evidence>
<dbReference type="EMBL" id="JAVHJO010000007">
    <property type="protein sequence ID" value="KAK6538602.1"/>
    <property type="molecule type" value="Genomic_DNA"/>
</dbReference>
<keyword evidence="1" id="KW-0472">Membrane</keyword>
<feature type="non-terminal residue" evidence="2">
    <location>
        <position position="71"/>
    </location>
</feature>
<protein>
    <submittedName>
        <fullName evidence="2">Uncharacterized protein</fullName>
    </submittedName>
</protein>
<evidence type="ECO:0000313" key="3">
    <source>
        <dbReference type="Proteomes" id="UP001365542"/>
    </source>
</evidence>
<proteinExistence type="predicted"/>
<dbReference type="Proteomes" id="UP001365542">
    <property type="component" value="Unassembled WGS sequence"/>
</dbReference>
<organism evidence="2 3">
    <name type="scientific">Orbilia ellipsospora</name>
    <dbReference type="NCBI Taxonomy" id="2528407"/>
    <lineage>
        <taxon>Eukaryota</taxon>
        <taxon>Fungi</taxon>
        <taxon>Dikarya</taxon>
        <taxon>Ascomycota</taxon>
        <taxon>Pezizomycotina</taxon>
        <taxon>Orbiliomycetes</taxon>
        <taxon>Orbiliales</taxon>
        <taxon>Orbiliaceae</taxon>
        <taxon>Orbilia</taxon>
    </lineage>
</organism>
<accession>A0AAV9XAA6</accession>
<name>A0AAV9XAA6_9PEZI</name>
<evidence type="ECO:0000256" key="1">
    <source>
        <dbReference type="SAM" id="Phobius"/>
    </source>
</evidence>
<comment type="caution">
    <text evidence="2">The sequence shown here is derived from an EMBL/GenBank/DDBJ whole genome shotgun (WGS) entry which is preliminary data.</text>
</comment>